<evidence type="ECO:0000313" key="3">
    <source>
        <dbReference type="Proteomes" id="UP001589610"/>
    </source>
</evidence>
<feature type="region of interest" description="Disordered" evidence="1">
    <location>
        <begin position="1"/>
        <end position="21"/>
    </location>
</feature>
<protein>
    <recommendedName>
        <fullName evidence="4">Large polyvalent protein associated domain-containing protein</fullName>
    </recommendedName>
</protein>
<gene>
    <name evidence="2" type="ORF">ACFFRH_11165</name>
</gene>
<dbReference type="RefSeq" id="WP_344745949.1">
    <property type="nucleotide sequence ID" value="NZ_BAAAWW010000080.1"/>
</dbReference>
<evidence type="ECO:0000256" key="1">
    <source>
        <dbReference type="SAM" id="MobiDB-lite"/>
    </source>
</evidence>
<proteinExistence type="predicted"/>
<organism evidence="2 3">
    <name type="scientific">Streptosporangium vulgare</name>
    <dbReference type="NCBI Taxonomy" id="46190"/>
    <lineage>
        <taxon>Bacteria</taxon>
        <taxon>Bacillati</taxon>
        <taxon>Actinomycetota</taxon>
        <taxon>Actinomycetes</taxon>
        <taxon>Streptosporangiales</taxon>
        <taxon>Streptosporangiaceae</taxon>
        <taxon>Streptosporangium</taxon>
    </lineage>
</organism>
<comment type="caution">
    <text evidence="2">The sequence shown here is derived from an EMBL/GenBank/DDBJ whole genome shotgun (WGS) entry which is preliminary data.</text>
</comment>
<evidence type="ECO:0008006" key="4">
    <source>
        <dbReference type="Google" id="ProtNLM"/>
    </source>
</evidence>
<name>A0ABV5TCA4_9ACTN</name>
<sequence>MVESMSPGAGPTSPDFTGIDPDLMRSFVTALERGRDVIGEQSERIRQLLAAAGVPAAGLGPIREIDGWVGDELPKLRQRLETIDQDLPMLGGAPHLPKQGSLWTGDPLQDPFRWGLLPYDEKTGKSPAGNAKKGTDLAAEFRRLPESSLGLPNAAYDRLLEKLAAGQKDAYLTAGFFRSIGPEGMLSMIGRLERYDKKAADKHRKVIGDALGTAVGAQPALLGSAWQADNLKKAPKTQLAGLLAYGTFPVPWLTQMLRGGVGKPIGAGDGSRPRRWKTDLVPFLPALANNPEVARNLFNPMSREDLRDLFTEFNRIEDSFPNARPWGFEHEISIEYGRSSSQPWKTDFDVHTEFGRMLAAGGGAYEKGPHSPEAAKFAFNVMTIMGNLKDTDGTKDSPATPMEVAPEVRPFMSTLAGAYAAEITEGANIGDANMTEESTLKPFTSAFGMTAAFTLSPKDTYRFLKIFADSPENLAPFEKGMGAFSMKLIADASATARSTGDVKHMDQVFNALGNVRGFELAAIEKIQGTLDIADKKQADLMKYLRDTTVGVTGLFATTKAASYFWTLVGFSFSTYDTAGDIFGEEDETRVGLADKKDAIETLGRQHTYAQILMANGFTPRVTPAEWQELCPPGVAIADVRGNLKPFSELIKQGNKGLEAFEKWAAANGMGSNDELSLGRLSSQMANQFESLNKRGRQRGLAFDS</sequence>
<evidence type="ECO:0000313" key="2">
    <source>
        <dbReference type="EMBL" id="MFB9676050.1"/>
    </source>
</evidence>
<dbReference type="Proteomes" id="UP001589610">
    <property type="component" value="Unassembled WGS sequence"/>
</dbReference>
<accession>A0ABV5TCA4</accession>
<keyword evidence="3" id="KW-1185">Reference proteome</keyword>
<reference evidence="2 3" key="1">
    <citation type="submission" date="2024-09" db="EMBL/GenBank/DDBJ databases">
        <authorList>
            <person name="Sun Q."/>
            <person name="Mori K."/>
        </authorList>
    </citation>
    <scope>NUCLEOTIDE SEQUENCE [LARGE SCALE GENOMIC DNA]</scope>
    <source>
        <strain evidence="2 3">JCM 3028</strain>
    </source>
</reference>
<dbReference type="EMBL" id="JBHMBS010000004">
    <property type="protein sequence ID" value="MFB9676050.1"/>
    <property type="molecule type" value="Genomic_DNA"/>
</dbReference>